<dbReference type="InterPro" id="IPR034457">
    <property type="entry name" value="Organic_radical-activating"/>
</dbReference>
<dbReference type="EMBL" id="CAOS01000007">
    <property type="protein sequence ID" value="CCO07838.1"/>
    <property type="molecule type" value="Genomic_DNA"/>
</dbReference>
<organism evidence="8 9">
    <name type="scientific">Desulforamulus hydrothermalis Lam5 = DSM 18033</name>
    <dbReference type="NCBI Taxonomy" id="1121428"/>
    <lineage>
        <taxon>Bacteria</taxon>
        <taxon>Bacillati</taxon>
        <taxon>Bacillota</taxon>
        <taxon>Clostridia</taxon>
        <taxon>Eubacteriales</taxon>
        <taxon>Peptococcaceae</taxon>
        <taxon>Desulforamulus</taxon>
    </lineage>
</organism>
<protein>
    <recommendedName>
        <fullName evidence="7">Radical SAM core domain-containing protein</fullName>
    </recommendedName>
</protein>
<keyword evidence="9" id="KW-1185">Reference proteome</keyword>
<dbReference type="InterPro" id="IPR058240">
    <property type="entry name" value="rSAM_sf"/>
</dbReference>
<dbReference type="STRING" id="1121428.DESHY_150081"/>
<comment type="caution">
    <text evidence="8">The sequence shown here is derived from an EMBL/GenBank/DDBJ whole genome shotgun (WGS) entry which is preliminary data.</text>
</comment>
<evidence type="ECO:0000256" key="1">
    <source>
        <dbReference type="ARBA" id="ARBA00022485"/>
    </source>
</evidence>
<evidence type="ECO:0000313" key="8">
    <source>
        <dbReference type="EMBL" id="CCO07838.1"/>
    </source>
</evidence>
<keyword evidence="1" id="KW-0004">4Fe-4S</keyword>
<evidence type="ECO:0000256" key="4">
    <source>
        <dbReference type="ARBA" id="ARBA00023004"/>
    </source>
</evidence>
<dbReference type="GO" id="GO:0051539">
    <property type="term" value="F:4 iron, 4 sulfur cluster binding"/>
    <property type="evidence" value="ECO:0007669"/>
    <property type="project" value="UniProtKB-KW"/>
</dbReference>
<evidence type="ECO:0000259" key="7">
    <source>
        <dbReference type="PROSITE" id="PS51918"/>
    </source>
</evidence>
<keyword evidence="3 6" id="KW-0479">Metal-binding</keyword>
<comment type="cofactor">
    <cofactor evidence="6">
        <name>[4Fe-4S] cluster</name>
        <dbReference type="ChEBI" id="CHEBI:49883"/>
    </cofactor>
    <text evidence="6">Binds 1 [4Fe-4S] cluster. The cluster is coordinated with 3 cysteines and an exchangeable S-adenosyl-L-methionine.</text>
</comment>
<dbReference type="Proteomes" id="UP000009315">
    <property type="component" value="Unassembled WGS sequence"/>
</dbReference>
<dbReference type="PIRSF" id="PIRSF004869">
    <property type="entry name" value="PflX_prd"/>
    <property type="match status" value="1"/>
</dbReference>
<feature type="domain" description="Radical SAM core" evidence="7">
    <location>
        <begin position="67"/>
        <end position="288"/>
    </location>
</feature>
<dbReference type="GO" id="GO:0003824">
    <property type="term" value="F:catalytic activity"/>
    <property type="evidence" value="ECO:0007669"/>
    <property type="project" value="InterPro"/>
</dbReference>
<dbReference type="eggNOG" id="COG1180">
    <property type="taxonomic scope" value="Bacteria"/>
</dbReference>
<dbReference type="InterPro" id="IPR006638">
    <property type="entry name" value="Elp3/MiaA/NifB-like_rSAM"/>
</dbReference>
<dbReference type="SFLD" id="SFLDS00029">
    <property type="entry name" value="Radical_SAM"/>
    <property type="match status" value="1"/>
</dbReference>
<dbReference type="InterPro" id="IPR027596">
    <property type="entry name" value="AmmeMemoSam_rS"/>
</dbReference>
<dbReference type="InterPro" id="IPR013785">
    <property type="entry name" value="Aldolase_TIM"/>
</dbReference>
<proteinExistence type="predicted"/>
<keyword evidence="4 6" id="KW-0408">Iron</keyword>
<dbReference type="SMART" id="SM00729">
    <property type="entry name" value="Elp3"/>
    <property type="match status" value="1"/>
</dbReference>
<dbReference type="SFLD" id="SFLDG01101">
    <property type="entry name" value="Uncharacterised_Radical_SAM_Su"/>
    <property type="match status" value="1"/>
</dbReference>
<sequence>MQEAMYWQQLDDNVVFCRLCPKGCRIREGHRGYCRVRENRHGSLYTLNYGRVAAYAMDPMEKKPLYHFYPGSLIFSLGTVGCNLRCGFCQNWQIAQGDPPTCQLTPRQAVELALQQKQRGLPCVGIAYTYSEPLMWYEYVYDTARLAKQAGLQNVLVTNGYVRQEPLKQLLPCIDAMNIDVKGFTEEYYHRSCRGQLAPVLETVATARQYCHVEITTLLVPGLNDNEADLQRLVDWLADLDPDIPLHFSRYFPNYQFDLPPTPPATMRRAYELARTRLNYVFLGNLGEAQYQHTYCPRCRNLLVQRNGYQTNKVGLAGQACRQCGEPIKIIC</sequence>
<dbReference type="CDD" id="cd01335">
    <property type="entry name" value="Radical_SAM"/>
    <property type="match status" value="1"/>
</dbReference>
<feature type="binding site" evidence="6">
    <location>
        <position position="89"/>
    </location>
    <ligand>
        <name>[4Fe-4S] cluster</name>
        <dbReference type="ChEBI" id="CHEBI:49883"/>
        <note>4Fe-4S-S-AdoMet</note>
    </ligand>
</feature>
<dbReference type="OrthoDB" id="9778883at2"/>
<name>K8E8J2_9FIRM</name>
<dbReference type="GO" id="GO:0046872">
    <property type="term" value="F:metal ion binding"/>
    <property type="evidence" value="ECO:0007669"/>
    <property type="project" value="UniProtKB-KW"/>
</dbReference>
<evidence type="ECO:0000313" key="9">
    <source>
        <dbReference type="Proteomes" id="UP000009315"/>
    </source>
</evidence>
<dbReference type="SUPFAM" id="SSF102114">
    <property type="entry name" value="Radical SAM enzymes"/>
    <property type="match status" value="1"/>
</dbReference>
<dbReference type="PANTHER" id="PTHR30352">
    <property type="entry name" value="PYRUVATE FORMATE-LYASE-ACTIVATING ENZYME"/>
    <property type="match status" value="1"/>
</dbReference>
<dbReference type="NCBIfam" id="TIGR04337">
    <property type="entry name" value="AmmeMemoSam_rS"/>
    <property type="match status" value="1"/>
</dbReference>
<gene>
    <name evidence="8" type="ORF">DESHY_150081</name>
</gene>
<dbReference type="Gene3D" id="3.20.20.70">
    <property type="entry name" value="Aldolase class I"/>
    <property type="match status" value="1"/>
</dbReference>
<dbReference type="PROSITE" id="PS51918">
    <property type="entry name" value="RADICAL_SAM"/>
    <property type="match status" value="1"/>
</dbReference>
<dbReference type="InterPro" id="IPR016431">
    <property type="entry name" value="Pyrv-formate_lyase-activ_prd"/>
</dbReference>
<keyword evidence="2 6" id="KW-0949">S-adenosyl-L-methionine</keyword>
<dbReference type="RefSeq" id="WP_008410912.1">
    <property type="nucleotide sequence ID" value="NZ_CAOS01000007.1"/>
</dbReference>
<accession>K8E8J2</accession>
<dbReference type="AlphaFoldDB" id="K8E8J2"/>
<reference evidence="8 9" key="1">
    <citation type="journal article" date="2013" name="Genome Announc.">
        <title>Genome Sequence of the Sulfate-Reducing Bacterium Desulfotomaculum hydrothermale Lam5(T).</title>
        <authorList>
            <person name="Amin O."/>
            <person name="Fardeau M.L."/>
            <person name="Valette O."/>
            <person name="Hirschler-Rea A."/>
            <person name="Barbe V."/>
            <person name="Medigue C."/>
            <person name="Vacherie B."/>
            <person name="Ollivier B."/>
            <person name="Bertin P.N."/>
            <person name="Dolla A."/>
        </authorList>
    </citation>
    <scope>NUCLEOTIDE SEQUENCE [LARGE SCALE GENOMIC DNA]</scope>
    <source>
        <strain evidence="9">Lam5 / DSM 18033</strain>
    </source>
</reference>
<evidence type="ECO:0000256" key="6">
    <source>
        <dbReference type="PIRSR" id="PIRSR004869-50"/>
    </source>
</evidence>
<feature type="binding site" evidence="6">
    <location>
        <position position="86"/>
    </location>
    <ligand>
        <name>[4Fe-4S] cluster</name>
        <dbReference type="ChEBI" id="CHEBI:49883"/>
        <note>4Fe-4S-S-AdoMet</note>
    </ligand>
</feature>
<feature type="binding site" evidence="6">
    <location>
        <position position="82"/>
    </location>
    <ligand>
        <name>[4Fe-4S] cluster</name>
        <dbReference type="ChEBI" id="CHEBI:49883"/>
        <note>4Fe-4S-S-AdoMet</note>
    </ligand>
</feature>
<dbReference type="InterPro" id="IPR007197">
    <property type="entry name" value="rSAM"/>
</dbReference>
<dbReference type="PANTHER" id="PTHR30352:SF5">
    <property type="entry name" value="PYRUVATE FORMATE-LYASE 1-ACTIVATING ENZYME"/>
    <property type="match status" value="1"/>
</dbReference>
<keyword evidence="5 6" id="KW-0411">Iron-sulfur</keyword>
<evidence type="ECO:0000256" key="2">
    <source>
        <dbReference type="ARBA" id="ARBA00022691"/>
    </source>
</evidence>
<dbReference type="Pfam" id="PF04055">
    <property type="entry name" value="Radical_SAM"/>
    <property type="match status" value="1"/>
</dbReference>
<evidence type="ECO:0000256" key="3">
    <source>
        <dbReference type="ARBA" id="ARBA00022723"/>
    </source>
</evidence>
<evidence type="ECO:0000256" key="5">
    <source>
        <dbReference type="ARBA" id="ARBA00023014"/>
    </source>
</evidence>